<dbReference type="AlphaFoldDB" id="A0A074Z3H4"/>
<evidence type="ECO:0000313" key="7">
    <source>
        <dbReference type="Proteomes" id="UP000054324"/>
    </source>
</evidence>
<keyword evidence="7" id="KW-1185">Reference proteome</keyword>
<dbReference type="PANTHER" id="PTHR11534">
    <property type="entry name" value="MYOGENIC FACTOR"/>
    <property type="match status" value="1"/>
</dbReference>
<sequence length="381" mass="42828">MQVDRRKAATMRERRRLRKVNEAFETLKRRTCANPNQRMPKVEILRNAIDYIENLEEMLQHNGVLPIGTSPLSAALGLGSLVQNDGSVNANDSRLPSVHSRTHVPVNSKTSSKQKTNRNRVAENMIAAGVSGTSELSNDMLRLRQAPDNSECDAVDSVNKTASQRCGTDFRKEEQPSNVSVAPTYSNVLSQQKYTHLQINLVFTRDPTESLAYDILQLNVLHTGRLMIQLARYSRYRTTHKVAQNFLTTHDWFCPSLGTSSARSLRVSVNHMLYFYPNCLRFETKTVSFANAYQSSAWDVCSNYAVLESGKNPIKSVSANVSPKRIEIKTNDKRANSNVMTGSPRQDGILDSNCDPRLIVSGPTDFHPVRRLQPTTRLLVY</sequence>
<dbReference type="Gene3D" id="4.10.280.10">
    <property type="entry name" value="Helix-loop-helix DNA-binding domain"/>
    <property type="match status" value="1"/>
</dbReference>
<dbReference type="EMBL" id="KL596957">
    <property type="protein sequence ID" value="KER21573.1"/>
    <property type="molecule type" value="Genomic_DNA"/>
</dbReference>
<dbReference type="GO" id="GO:0007517">
    <property type="term" value="P:muscle organ development"/>
    <property type="evidence" value="ECO:0007669"/>
    <property type="project" value="InterPro"/>
</dbReference>
<dbReference type="GO" id="GO:0000981">
    <property type="term" value="F:DNA-binding transcription factor activity, RNA polymerase II-specific"/>
    <property type="evidence" value="ECO:0007669"/>
    <property type="project" value="TreeGrafter"/>
</dbReference>
<feature type="compositionally biased region" description="Polar residues" evidence="4">
    <location>
        <begin position="105"/>
        <end position="114"/>
    </location>
</feature>
<comment type="subcellular location">
    <subcellularLocation>
        <location evidence="1">Nucleus</location>
    </subcellularLocation>
</comment>
<dbReference type="OrthoDB" id="10049614at2759"/>
<keyword evidence="3" id="KW-0539">Nucleus</keyword>
<dbReference type="SUPFAM" id="SSF47459">
    <property type="entry name" value="HLH, helix-loop-helix DNA-binding domain"/>
    <property type="match status" value="1"/>
</dbReference>
<dbReference type="InterPro" id="IPR039704">
    <property type="entry name" value="Myogenic_factor"/>
</dbReference>
<dbReference type="SMART" id="SM00353">
    <property type="entry name" value="HLH"/>
    <property type="match status" value="1"/>
</dbReference>
<evidence type="ECO:0000313" key="6">
    <source>
        <dbReference type="EMBL" id="KER21573.1"/>
    </source>
</evidence>
<feature type="domain" description="BHLH" evidence="5">
    <location>
        <begin position="4"/>
        <end position="55"/>
    </location>
</feature>
<dbReference type="GO" id="GO:0045663">
    <property type="term" value="P:positive regulation of myoblast differentiation"/>
    <property type="evidence" value="ECO:0007669"/>
    <property type="project" value="TreeGrafter"/>
</dbReference>
<dbReference type="RefSeq" id="XP_009174683.1">
    <property type="nucleotide sequence ID" value="XM_009176419.1"/>
</dbReference>
<dbReference type="Pfam" id="PF00010">
    <property type="entry name" value="HLH"/>
    <property type="match status" value="1"/>
</dbReference>
<evidence type="ECO:0000256" key="4">
    <source>
        <dbReference type="SAM" id="MobiDB-lite"/>
    </source>
</evidence>
<gene>
    <name evidence="6" type="ORF">T265_10140</name>
</gene>
<dbReference type="GO" id="GO:0000978">
    <property type="term" value="F:RNA polymerase II cis-regulatory region sequence-specific DNA binding"/>
    <property type="evidence" value="ECO:0007669"/>
    <property type="project" value="TreeGrafter"/>
</dbReference>
<organism evidence="6 7">
    <name type="scientific">Opisthorchis viverrini</name>
    <name type="common">Southeast Asian liver fluke</name>
    <dbReference type="NCBI Taxonomy" id="6198"/>
    <lineage>
        <taxon>Eukaryota</taxon>
        <taxon>Metazoa</taxon>
        <taxon>Spiralia</taxon>
        <taxon>Lophotrochozoa</taxon>
        <taxon>Platyhelminthes</taxon>
        <taxon>Trematoda</taxon>
        <taxon>Digenea</taxon>
        <taxon>Opisthorchiida</taxon>
        <taxon>Opisthorchiata</taxon>
        <taxon>Opisthorchiidae</taxon>
        <taxon>Opisthorchis</taxon>
    </lineage>
</organism>
<name>A0A074Z3H4_OPIVI</name>
<evidence type="ECO:0000256" key="3">
    <source>
        <dbReference type="ARBA" id="ARBA00023242"/>
    </source>
</evidence>
<evidence type="ECO:0000256" key="1">
    <source>
        <dbReference type="ARBA" id="ARBA00004123"/>
    </source>
</evidence>
<dbReference type="FunFam" id="4.10.280.10:FF:000005">
    <property type="entry name" value="Myogenic factor"/>
    <property type="match status" value="1"/>
</dbReference>
<keyword evidence="2" id="KW-0238">DNA-binding</keyword>
<evidence type="ECO:0000259" key="5">
    <source>
        <dbReference type="PROSITE" id="PS50888"/>
    </source>
</evidence>
<evidence type="ECO:0000256" key="2">
    <source>
        <dbReference type="ARBA" id="ARBA00023125"/>
    </source>
</evidence>
<proteinExistence type="predicted"/>
<dbReference type="PANTHER" id="PTHR11534:SF9">
    <property type="entry name" value="MYOGENIC-DETERMINATION PROTEIN"/>
    <property type="match status" value="1"/>
</dbReference>
<protein>
    <recommendedName>
        <fullName evidence="5">BHLH domain-containing protein</fullName>
    </recommendedName>
</protein>
<dbReference type="CDD" id="cd19699">
    <property type="entry name" value="bHLH_TS_dMYOD_like"/>
    <property type="match status" value="1"/>
</dbReference>
<accession>A0A074Z3H4</accession>
<dbReference type="STRING" id="6198.A0A074Z3H4"/>
<dbReference type="GeneID" id="20324308"/>
<dbReference type="GO" id="GO:0046983">
    <property type="term" value="F:protein dimerization activity"/>
    <property type="evidence" value="ECO:0007669"/>
    <property type="project" value="InterPro"/>
</dbReference>
<dbReference type="Proteomes" id="UP000054324">
    <property type="component" value="Unassembled WGS sequence"/>
</dbReference>
<reference evidence="6 7" key="1">
    <citation type="submission" date="2013-11" db="EMBL/GenBank/DDBJ databases">
        <title>Opisthorchis viverrini - life in the bile duct.</title>
        <authorList>
            <person name="Young N.D."/>
            <person name="Nagarajan N."/>
            <person name="Lin S.J."/>
            <person name="Korhonen P.K."/>
            <person name="Jex A.R."/>
            <person name="Hall R.S."/>
            <person name="Safavi-Hemami H."/>
            <person name="Kaewkong W."/>
            <person name="Bertrand D."/>
            <person name="Gao S."/>
            <person name="Seet Q."/>
            <person name="Wongkham S."/>
            <person name="Teh B.T."/>
            <person name="Wongkham C."/>
            <person name="Intapan P.M."/>
            <person name="Maleewong W."/>
            <person name="Yang X."/>
            <person name="Hu M."/>
            <person name="Wang Z."/>
            <person name="Hofmann A."/>
            <person name="Sternberg P.W."/>
            <person name="Tan P."/>
            <person name="Wang J."/>
            <person name="Gasser R.B."/>
        </authorList>
    </citation>
    <scope>NUCLEOTIDE SEQUENCE [LARGE SCALE GENOMIC DNA]</scope>
</reference>
<dbReference type="InterPro" id="IPR011598">
    <property type="entry name" value="bHLH_dom"/>
</dbReference>
<dbReference type="GO" id="GO:0005634">
    <property type="term" value="C:nucleus"/>
    <property type="evidence" value="ECO:0007669"/>
    <property type="project" value="UniProtKB-SubCell"/>
</dbReference>
<dbReference type="PROSITE" id="PS50888">
    <property type="entry name" value="BHLH"/>
    <property type="match status" value="1"/>
</dbReference>
<dbReference type="KEGG" id="ovi:T265_10140"/>
<dbReference type="CTD" id="20324308"/>
<feature type="region of interest" description="Disordered" evidence="4">
    <location>
        <begin position="87"/>
        <end position="117"/>
    </location>
</feature>
<dbReference type="InterPro" id="IPR036638">
    <property type="entry name" value="HLH_DNA-bd_sf"/>
</dbReference>